<dbReference type="HOGENOM" id="CLU_3376344_0_0_14"/>
<name>R4S1I1_PHYAS</name>
<dbReference type="EMBL" id="CP002548">
    <property type="protein sequence ID" value="AGL90659.1"/>
    <property type="molecule type" value="Genomic_DNA"/>
</dbReference>
<accession>R4S1I1</accession>
<protein>
    <submittedName>
        <fullName evidence="1">Uncharacterized protein</fullName>
    </submittedName>
</protein>
<sequence>MKIIFCLPKLRQEKLQLLPIIFKKIIRISMIFMK</sequence>
<organism evidence="1 2">
    <name type="scientific">Strawberry lethal yellows phytoplasma (CPA) str. NZSb11</name>
    <dbReference type="NCBI Taxonomy" id="980422"/>
    <lineage>
        <taxon>Bacteria</taxon>
        <taxon>Bacillati</taxon>
        <taxon>Mycoplasmatota</taxon>
        <taxon>Mollicutes</taxon>
        <taxon>Acholeplasmatales</taxon>
        <taxon>Acholeplasmataceae</taxon>
        <taxon>Candidatus Phytoplasma</taxon>
        <taxon>16SrXII (Stolbur group)</taxon>
    </lineage>
</organism>
<evidence type="ECO:0000313" key="1">
    <source>
        <dbReference type="EMBL" id="AGL90659.1"/>
    </source>
</evidence>
<proteinExistence type="predicted"/>
<gene>
    <name evidence="1" type="ORF">SLY_0744</name>
</gene>
<evidence type="ECO:0000313" key="2">
    <source>
        <dbReference type="Proteomes" id="UP000013941"/>
    </source>
</evidence>
<reference evidence="1 2" key="1">
    <citation type="journal article" date="2013" name="BMC Genomics">
        <title>Comparison of the complete genome sequence of two closely related isolates of 'Candidatus Phytoplasma australiense' reveals genome plasticity.</title>
        <authorList>
            <person name="Andersen M.T."/>
            <person name="Liefting L.W."/>
            <person name="Havukkala I."/>
            <person name="Beever R.E."/>
        </authorList>
    </citation>
    <scope>NUCLEOTIDE SEQUENCE [LARGE SCALE GENOMIC DNA]</scope>
    <source>
        <strain evidence="1 2">NZSb11</strain>
    </source>
</reference>
<dbReference type="KEGG" id="nzs:SLY_0744"/>
<dbReference type="AlphaFoldDB" id="R4S1I1"/>
<dbReference type="Proteomes" id="UP000013941">
    <property type="component" value="Chromosome"/>
</dbReference>
<keyword evidence="2" id="KW-1185">Reference proteome</keyword>